<gene>
    <name evidence="1" type="ORF">Ae201684_015413</name>
</gene>
<dbReference type="GO" id="GO:0030681">
    <property type="term" value="C:multimeric ribonuclease P complex"/>
    <property type="evidence" value="ECO:0007669"/>
    <property type="project" value="TreeGrafter"/>
</dbReference>
<dbReference type="PANTHER" id="PTHR15396">
    <property type="entry name" value="RIBONUCLEASE P PROTEIN SUBUNIT P40"/>
    <property type="match status" value="1"/>
</dbReference>
<accession>A0A6G0WGM5</accession>
<dbReference type="VEuPathDB" id="FungiDB:AeMF1_004963"/>
<evidence type="ECO:0000313" key="2">
    <source>
        <dbReference type="Proteomes" id="UP000481153"/>
    </source>
</evidence>
<dbReference type="InterPro" id="IPR013893">
    <property type="entry name" value="RNase_P_Rpp40"/>
</dbReference>
<sequence length="358" mass="39977">MDLHETVPLNHRLIHASSWSHAKSRALDIIEKHPLNQQLEVFLPTLTPGAVGSLSRQGGFYYSMHISPRELVDECLAHPERHYYAILKNAPQDGANTLNLFPNGDLLLSLDHDTYTQFGLVGHHPTLPPALKSVKSVHGKTYVITISLLKLDKSSSFGERVLTCLDRFGPTDMWICATNDAGDALTIAITHDSAQRNRIELAGSVHPFDSIRIPSVSHASANQEHIEDVFEWLGVMACRIESLLQGDTPDDYVSSFTLPMLENSSPMTATSVRWRGLIPEAFCNNAVQFAREQVKSKRVPWAAVLVWGFSDALVSWWQDGKRRDHGFQVEGSNNYSIVCLPDNQYWLIQSIAAHDTTD</sequence>
<reference evidence="1 2" key="1">
    <citation type="submission" date="2019-07" db="EMBL/GenBank/DDBJ databases">
        <title>Genomics analysis of Aphanomyces spp. identifies a new class of oomycete effector associated with host adaptation.</title>
        <authorList>
            <person name="Gaulin E."/>
        </authorList>
    </citation>
    <scope>NUCLEOTIDE SEQUENCE [LARGE SCALE GENOMIC DNA]</scope>
    <source>
        <strain evidence="1 2">ATCC 201684</strain>
    </source>
</reference>
<comment type="caution">
    <text evidence="1">The sequence shown here is derived from an EMBL/GenBank/DDBJ whole genome shotgun (WGS) entry which is preliminary data.</text>
</comment>
<dbReference type="GO" id="GO:0001682">
    <property type="term" value="P:tRNA 5'-leader removal"/>
    <property type="evidence" value="ECO:0007669"/>
    <property type="project" value="InterPro"/>
</dbReference>
<dbReference type="GO" id="GO:0000171">
    <property type="term" value="F:ribonuclease MRP activity"/>
    <property type="evidence" value="ECO:0007669"/>
    <property type="project" value="TreeGrafter"/>
</dbReference>
<dbReference type="Pfam" id="PF08584">
    <property type="entry name" value="Ribonuc_P_40"/>
    <property type="match status" value="1"/>
</dbReference>
<dbReference type="PANTHER" id="PTHR15396:SF1">
    <property type="entry name" value="RIBONUCLEASE P PROTEIN SUBUNIT P40"/>
    <property type="match status" value="1"/>
</dbReference>
<proteinExistence type="predicted"/>
<evidence type="ECO:0000313" key="1">
    <source>
        <dbReference type="EMBL" id="KAF0726298.1"/>
    </source>
</evidence>
<dbReference type="AlphaFoldDB" id="A0A6G0WGM5"/>
<protein>
    <submittedName>
        <fullName evidence="1">Uncharacterized protein</fullName>
    </submittedName>
</protein>
<dbReference type="GO" id="GO:0000172">
    <property type="term" value="C:ribonuclease MRP complex"/>
    <property type="evidence" value="ECO:0007669"/>
    <property type="project" value="TreeGrafter"/>
</dbReference>
<name>A0A6G0WGM5_9STRA</name>
<dbReference type="EMBL" id="VJMJ01000219">
    <property type="protein sequence ID" value="KAF0726298.1"/>
    <property type="molecule type" value="Genomic_DNA"/>
</dbReference>
<dbReference type="GO" id="GO:0004526">
    <property type="term" value="F:ribonuclease P activity"/>
    <property type="evidence" value="ECO:0007669"/>
    <property type="project" value="TreeGrafter"/>
</dbReference>
<dbReference type="GO" id="GO:0000447">
    <property type="term" value="P:endonucleolytic cleavage in ITS1 to separate SSU-rRNA from 5.8S rRNA and LSU-rRNA from tricistronic rRNA transcript (SSU-rRNA, 5.8S rRNA, LSU-rRNA)"/>
    <property type="evidence" value="ECO:0007669"/>
    <property type="project" value="TreeGrafter"/>
</dbReference>
<dbReference type="Proteomes" id="UP000481153">
    <property type="component" value="Unassembled WGS sequence"/>
</dbReference>
<organism evidence="1 2">
    <name type="scientific">Aphanomyces euteiches</name>
    <dbReference type="NCBI Taxonomy" id="100861"/>
    <lineage>
        <taxon>Eukaryota</taxon>
        <taxon>Sar</taxon>
        <taxon>Stramenopiles</taxon>
        <taxon>Oomycota</taxon>
        <taxon>Saprolegniomycetes</taxon>
        <taxon>Saprolegniales</taxon>
        <taxon>Verrucalvaceae</taxon>
        <taxon>Aphanomyces</taxon>
    </lineage>
</organism>
<keyword evidence="2" id="KW-1185">Reference proteome</keyword>